<sequence>MANKIPQFDEFDFTKRLLNTRLPSPLTITVSSPQFRVSTQFPEIIPTDDETKLAQPSFVMKTSPQVIFKSWYKRIGINATLSSLTQMAQLSSSNQYVNVTTCAAISGKSLSKLEMSVVAKLTSKIYAGLDYKMNGSKLAPLSVEAPSGLVESSKPKPTSLQEVLNGIKSIKSNCSGFIAYSTSPLKYSFYFDFVSNCLGIKALGQYKGSLYAVDLMQKSGKTELLVGASRHVNNVGNCKVVLSSTKKLVAEVLYPLTAALNLKTQYTLQAAGWKESLAFGFDYNMA</sequence>
<dbReference type="Proteomes" id="UP000014680">
    <property type="component" value="Unassembled WGS sequence"/>
</dbReference>
<dbReference type="EMBL" id="KB207140">
    <property type="protein sequence ID" value="ELP84330.1"/>
    <property type="molecule type" value="Genomic_DNA"/>
</dbReference>
<protein>
    <submittedName>
        <fullName evidence="1">Uncharacterized protein</fullName>
    </submittedName>
</protein>
<accession>A0A0A1TXQ2</accession>
<dbReference type="OrthoDB" id="25964at2759"/>
<evidence type="ECO:0000313" key="2">
    <source>
        <dbReference type="Proteomes" id="UP000014680"/>
    </source>
</evidence>
<evidence type="ECO:0000313" key="1">
    <source>
        <dbReference type="EMBL" id="ELP84330.1"/>
    </source>
</evidence>
<keyword evidence="2" id="KW-1185">Reference proteome</keyword>
<gene>
    <name evidence="1" type="ORF">EIN_066350</name>
</gene>
<name>A0A0A1TXQ2_ENTIV</name>
<organism evidence="1 2">
    <name type="scientific">Entamoeba invadens IP1</name>
    <dbReference type="NCBI Taxonomy" id="370355"/>
    <lineage>
        <taxon>Eukaryota</taxon>
        <taxon>Amoebozoa</taxon>
        <taxon>Evosea</taxon>
        <taxon>Archamoebae</taxon>
        <taxon>Mastigamoebida</taxon>
        <taxon>Entamoebidae</taxon>
        <taxon>Entamoeba</taxon>
    </lineage>
</organism>
<dbReference type="OMA" id="SEACFKN"/>
<dbReference type="GeneID" id="14883267"/>
<dbReference type="RefSeq" id="XP_004183676.1">
    <property type="nucleotide sequence ID" value="XM_004183628.1"/>
</dbReference>
<dbReference type="KEGG" id="eiv:EIN_066350"/>
<dbReference type="VEuPathDB" id="AmoebaDB:EIN_066350"/>
<reference evidence="1 2" key="1">
    <citation type="submission" date="2012-10" db="EMBL/GenBank/DDBJ databases">
        <authorList>
            <person name="Zafar N."/>
            <person name="Inman J."/>
            <person name="Hall N."/>
            <person name="Lorenzi H."/>
            <person name="Caler E."/>
        </authorList>
    </citation>
    <scope>NUCLEOTIDE SEQUENCE [LARGE SCALE GENOMIC DNA]</scope>
    <source>
        <strain evidence="1 2">IP1</strain>
    </source>
</reference>
<proteinExistence type="predicted"/>
<dbReference type="AlphaFoldDB" id="A0A0A1TXQ2"/>